<organism evidence="2 3">
    <name type="scientific">Petrolisthes cinctipes</name>
    <name type="common">Flat porcelain crab</name>
    <dbReference type="NCBI Taxonomy" id="88211"/>
    <lineage>
        <taxon>Eukaryota</taxon>
        <taxon>Metazoa</taxon>
        <taxon>Ecdysozoa</taxon>
        <taxon>Arthropoda</taxon>
        <taxon>Crustacea</taxon>
        <taxon>Multicrustacea</taxon>
        <taxon>Malacostraca</taxon>
        <taxon>Eumalacostraca</taxon>
        <taxon>Eucarida</taxon>
        <taxon>Decapoda</taxon>
        <taxon>Pleocyemata</taxon>
        <taxon>Anomura</taxon>
        <taxon>Galatheoidea</taxon>
        <taxon>Porcellanidae</taxon>
        <taxon>Petrolisthes</taxon>
    </lineage>
</organism>
<proteinExistence type="predicted"/>
<protein>
    <submittedName>
        <fullName evidence="2">Uncharacterized protein</fullName>
    </submittedName>
</protein>
<feature type="region of interest" description="Disordered" evidence="1">
    <location>
        <begin position="1"/>
        <end position="30"/>
    </location>
</feature>
<evidence type="ECO:0000313" key="3">
    <source>
        <dbReference type="Proteomes" id="UP001286313"/>
    </source>
</evidence>
<name>A0AAE1K019_PETCI</name>
<accession>A0AAE1K019</accession>
<dbReference type="Proteomes" id="UP001286313">
    <property type="component" value="Unassembled WGS sequence"/>
</dbReference>
<keyword evidence="3" id="KW-1185">Reference proteome</keyword>
<evidence type="ECO:0000256" key="1">
    <source>
        <dbReference type="SAM" id="MobiDB-lite"/>
    </source>
</evidence>
<dbReference type="AlphaFoldDB" id="A0AAE1K019"/>
<reference evidence="2" key="1">
    <citation type="submission" date="2023-10" db="EMBL/GenBank/DDBJ databases">
        <title>Genome assemblies of two species of porcelain crab, Petrolisthes cinctipes and Petrolisthes manimaculis (Anomura: Porcellanidae).</title>
        <authorList>
            <person name="Angst P."/>
        </authorList>
    </citation>
    <scope>NUCLEOTIDE SEQUENCE</scope>
    <source>
        <strain evidence="2">PB745_01</strain>
        <tissue evidence="2">Gill</tissue>
    </source>
</reference>
<dbReference type="EMBL" id="JAWQEG010005003">
    <property type="protein sequence ID" value="KAK3859510.1"/>
    <property type="molecule type" value="Genomic_DNA"/>
</dbReference>
<sequence length="348" mass="39269">MPTRLLATPRESGRDALWSVSSEEEPGSDQLEECRYEVNSGLGHVILTPPSLHVHKGWGKGGEKKSGDVRINDLELELEVEHQPHIRSRECVCLSGTINTVRDVTNKALMMVDGEADATQHTNQLSDLTLPIMDKVNILLNDNKLEELEEVMPDNRENQNDHIDFKVTRDGYALVFHCLQNQNLPHDAFTMPMSEMVKRLNPHYTWTFLDMAWSGRRKRVYIWVNTNTTEGRQFVDLCTGQRGSSFLNTQLTRVWNKGKAGECVFGGNYDSGVNRMLSSDGYCRKGKVMYMSHTDKSGEFIISTNGQCQKFGTEVGLVWDGLEVFMEAVRLSDITQVTVVDCGVMVFA</sequence>
<gene>
    <name evidence="2" type="ORF">Pcinc_034391</name>
</gene>
<evidence type="ECO:0000313" key="2">
    <source>
        <dbReference type="EMBL" id="KAK3859510.1"/>
    </source>
</evidence>
<comment type="caution">
    <text evidence="2">The sequence shown here is derived from an EMBL/GenBank/DDBJ whole genome shotgun (WGS) entry which is preliminary data.</text>
</comment>